<evidence type="ECO:0000313" key="1">
    <source>
        <dbReference type="EMBL" id="KAF7782474.1"/>
    </source>
</evidence>
<dbReference type="AlphaFoldDB" id="A0A8H7KJE2"/>
<dbReference type="Proteomes" id="UP000629468">
    <property type="component" value="Unassembled WGS sequence"/>
</dbReference>
<proteinExistence type="predicted"/>
<comment type="caution">
    <text evidence="1">The sequence shown here is derived from an EMBL/GenBank/DDBJ whole genome shotgun (WGS) entry which is preliminary data.</text>
</comment>
<protein>
    <submittedName>
        <fullName evidence="1">Uncharacterized protein</fullName>
    </submittedName>
</protein>
<accession>A0A8H7KJE2</accession>
<evidence type="ECO:0000313" key="2">
    <source>
        <dbReference type="Proteomes" id="UP000629468"/>
    </source>
</evidence>
<sequence>MHSSSRSTRLIVQFLDKSGEVTACHVTGLLNKFRAVESSIDRFLTPCILVALLSPPQRGRVITSALFDPLPVCVVRLKR</sequence>
<organism evidence="1 2">
    <name type="scientific">Agaricus bisporus var. burnettii</name>
    <dbReference type="NCBI Taxonomy" id="192524"/>
    <lineage>
        <taxon>Eukaryota</taxon>
        <taxon>Fungi</taxon>
        <taxon>Dikarya</taxon>
        <taxon>Basidiomycota</taxon>
        <taxon>Agaricomycotina</taxon>
        <taxon>Agaricomycetes</taxon>
        <taxon>Agaricomycetidae</taxon>
        <taxon>Agaricales</taxon>
        <taxon>Agaricineae</taxon>
        <taxon>Agaricaceae</taxon>
        <taxon>Agaricus</taxon>
    </lineage>
</organism>
<dbReference type="EMBL" id="JABXXO010000003">
    <property type="protein sequence ID" value="KAF7782474.1"/>
    <property type="molecule type" value="Genomic_DNA"/>
</dbReference>
<name>A0A8H7KJE2_AGABI</name>
<reference evidence="1 2" key="1">
    <citation type="journal article" name="Sci. Rep.">
        <title>Telomere-to-telomere assembled and centromere annotated genomes of the two main subspecies of the button mushroom Agaricus bisporus reveal especially polymorphic chromosome ends.</title>
        <authorList>
            <person name="Sonnenberg A.S.M."/>
            <person name="Sedaghat-Telgerd N."/>
            <person name="Lavrijssen B."/>
            <person name="Ohm R.A."/>
            <person name="Hendrickx P.M."/>
            <person name="Scholtmeijer K."/>
            <person name="Baars J.J.P."/>
            <person name="van Peer A."/>
        </authorList>
    </citation>
    <scope>NUCLEOTIDE SEQUENCE [LARGE SCALE GENOMIC DNA]</scope>
    <source>
        <strain evidence="1 2">H119_p4</strain>
    </source>
</reference>
<gene>
    <name evidence="1" type="ORF">Agabi119p4_1850</name>
</gene>